<evidence type="ECO:0000313" key="3">
    <source>
        <dbReference type="Proteomes" id="UP001652582"/>
    </source>
</evidence>
<dbReference type="KEGG" id="bany:112043604"/>
<feature type="region of interest" description="Disordered" evidence="1">
    <location>
        <begin position="62"/>
        <end position="141"/>
    </location>
</feature>
<dbReference type="GeneID" id="112043604"/>
<keyword evidence="2" id="KW-0732">Signal</keyword>
<dbReference type="AlphaFoldDB" id="A0A6J1MHV6"/>
<feature type="compositionally biased region" description="Basic and acidic residues" evidence="1">
    <location>
        <begin position="123"/>
        <end position="141"/>
    </location>
</feature>
<accession>A0A6J1MHV6</accession>
<feature type="chain" id="PRO_5046568296" evidence="2">
    <location>
        <begin position="22"/>
        <end position="141"/>
    </location>
</feature>
<protein>
    <submittedName>
        <fullName evidence="4">Uncharacterized protein LOC112043604 isoform X3</fullName>
    </submittedName>
</protein>
<sequence>MYWSTSKTGAVFVVFLCWVTAFKEYEDDKTLNLKIGFDLTRGKNGAPSLRIRDFEEVPEFRDHKKKRALKSESSSESDENDDGKIIPHIKKAKESDSSDLDTSGSDDDDRRLSTKGILPNEFEPERQPRVHGVNDKGSDTE</sequence>
<feature type="signal peptide" evidence="2">
    <location>
        <begin position="1"/>
        <end position="21"/>
    </location>
</feature>
<reference evidence="4" key="1">
    <citation type="submission" date="2025-08" db="UniProtKB">
        <authorList>
            <consortium name="RefSeq"/>
        </authorList>
    </citation>
    <scope>IDENTIFICATION</scope>
</reference>
<dbReference type="OrthoDB" id="7481074at2759"/>
<name>A0A6J1MHV6_BICAN</name>
<organism evidence="3 4">
    <name type="scientific">Bicyclus anynana</name>
    <name type="common">Squinting bush brown butterfly</name>
    <dbReference type="NCBI Taxonomy" id="110368"/>
    <lineage>
        <taxon>Eukaryota</taxon>
        <taxon>Metazoa</taxon>
        <taxon>Ecdysozoa</taxon>
        <taxon>Arthropoda</taxon>
        <taxon>Hexapoda</taxon>
        <taxon>Insecta</taxon>
        <taxon>Pterygota</taxon>
        <taxon>Neoptera</taxon>
        <taxon>Endopterygota</taxon>
        <taxon>Lepidoptera</taxon>
        <taxon>Glossata</taxon>
        <taxon>Ditrysia</taxon>
        <taxon>Papilionoidea</taxon>
        <taxon>Nymphalidae</taxon>
        <taxon>Satyrinae</taxon>
        <taxon>Satyrini</taxon>
        <taxon>Mycalesina</taxon>
        <taxon>Bicyclus</taxon>
    </lineage>
</organism>
<evidence type="ECO:0000313" key="4">
    <source>
        <dbReference type="RefSeq" id="XP_023934855.2"/>
    </source>
</evidence>
<evidence type="ECO:0000256" key="1">
    <source>
        <dbReference type="SAM" id="MobiDB-lite"/>
    </source>
</evidence>
<dbReference type="RefSeq" id="XP_023934855.2">
    <property type="nucleotide sequence ID" value="XM_024079087.2"/>
</dbReference>
<dbReference type="Proteomes" id="UP001652582">
    <property type="component" value="Chromosome 10"/>
</dbReference>
<proteinExistence type="predicted"/>
<keyword evidence="3" id="KW-1185">Reference proteome</keyword>
<gene>
    <name evidence="4" type="primary">LOC112043604</name>
</gene>
<evidence type="ECO:0000256" key="2">
    <source>
        <dbReference type="SAM" id="SignalP"/>
    </source>
</evidence>